<proteinExistence type="predicted"/>
<reference evidence="3 4" key="1">
    <citation type="journal article" date="2016" name="PLoS ONE">
        <title>A First Insight into the Genome of the Filter-Feeder Mussel Mytilus galloprovincialis.</title>
        <authorList>
            <person name="Murgarella M."/>
            <person name="Puiu D."/>
            <person name="Novoa B."/>
            <person name="Figueras A."/>
            <person name="Posada D."/>
            <person name="Canchaya C."/>
        </authorList>
    </citation>
    <scope>NUCLEOTIDE SEQUENCE [LARGE SCALE GENOMIC DNA]</scope>
    <source>
        <tissue evidence="3">Muscle</tissue>
    </source>
</reference>
<dbReference type="GO" id="GO:0007155">
    <property type="term" value="P:cell adhesion"/>
    <property type="evidence" value="ECO:0007669"/>
    <property type="project" value="InterPro"/>
</dbReference>
<name>A0A409V647_MYTGA</name>
<evidence type="ECO:0000313" key="3">
    <source>
        <dbReference type="EMBL" id="OPL07202.1"/>
    </source>
</evidence>
<dbReference type="InterPro" id="IPR003367">
    <property type="entry name" value="Thrombospondin_3-like_rpt"/>
</dbReference>
<keyword evidence="4" id="KW-1185">Reference proteome</keyword>
<evidence type="ECO:0000256" key="2">
    <source>
        <dbReference type="ARBA" id="ARBA00022837"/>
    </source>
</evidence>
<dbReference type="Proteomes" id="UP000266721">
    <property type="component" value="Unassembled WGS sequence"/>
</dbReference>
<dbReference type="PANTHER" id="PTHR10199">
    <property type="entry name" value="THROMBOSPONDIN"/>
    <property type="match status" value="1"/>
</dbReference>
<dbReference type="AlphaFoldDB" id="A0A409V647"/>
<sequence>DVCDPDLDGDGINNSDDNCPYLKNPLQTDLNGDQVGDDCVVDSDGDGIDDSNDTCPYNKYISTTSFSDYFSVDLYPGYSIDPRWRVKAVGREIYQLADTMKPVMLIVSSVFYLKNYVLFAQNKEYIL</sequence>
<keyword evidence="1" id="KW-0732">Signal</keyword>
<protein>
    <submittedName>
        <fullName evidence="3">Uncharacterized protein</fullName>
    </submittedName>
</protein>
<dbReference type="SMR" id="A0A409V647"/>
<dbReference type="SUPFAM" id="SSF103647">
    <property type="entry name" value="TSP type-3 repeat"/>
    <property type="match status" value="1"/>
</dbReference>
<feature type="non-terminal residue" evidence="3">
    <location>
        <position position="127"/>
    </location>
</feature>
<dbReference type="PANTHER" id="PTHR10199:SF110">
    <property type="entry name" value="TSP C-TERMINAL DOMAIN-CONTAINING PROTEIN"/>
    <property type="match status" value="1"/>
</dbReference>
<organism evidence="3 4">
    <name type="scientific">Mytilus galloprovincialis</name>
    <name type="common">Mediterranean mussel</name>
    <dbReference type="NCBI Taxonomy" id="29158"/>
    <lineage>
        <taxon>Eukaryota</taxon>
        <taxon>Metazoa</taxon>
        <taxon>Spiralia</taxon>
        <taxon>Lophotrochozoa</taxon>
        <taxon>Mollusca</taxon>
        <taxon>Bivalvia</taxon>
        <taxon>Autobranchia</taxon>
        <taxon>Pteriomorphia</taxon>
        <taxon>Mytilida</taxon>
        <taxon>Mytiloidea</taxon>
        <taxon>Mytilidae</taxon>
        <taxon>Mytilinae</taxon>
        <taxon>Mytilus</taxon>
    </lineage>
</organism>
<dbReference type="Pfam" id="PF02412">
    <property type="entry name" value="TSP_3"/>
    <property type="match status" value="2"/>
</dbReference>
<keyword evidence="2" id="KW-0106">Calcium</keyword>
<dbReference type="InterPro" id="IPR028974">
    <property type="entry name" value="TSP_type-3_rpt"/>
</dbReference>
<dbReference type="Gene3D" id="4.10.1080.10">
    <property type="entry name" value="TSP type-3 repeat"/>
    <property type="match status" value="1"/>
</dbReference>
<evidence type="ECO:0000313" key="4">
    <source>
        <dbReference type="Proteomes" id="UP000266721"/>
    </source>
</evidence>
<feature type="non-terminal residue" evidence="3">
    <location>
        <position position="1"/>
    </location>
</feature>
<dbReference type="GO" id="GO:0005509">
    <property type="term" value="F:calcium ion binding"/>
    <property type="evidence" value="ECO:0007669"/>
    <property type="project" value="InterPro"/>
</dbReference>
<evidence type="ECO:0000256" key="1">
    <source>
        <dbReference type="ARBA" id="ARBA00022729"/>
    </source>
</evidence>
<dbReference type="EMBL" id="KV641556">
    <property type="protein sequence ID" value="OPL07202.1"/>
    <property type="molecule type" value="Genomic_DNA"/>
</dbReference>
<gene>
    <name evidence="3" type="ORF">AM593_00418</name>
</gene>
<accession>A0A409V647</accession>